<keyword evidence="4" id="KW-1185">Reference proteome</keyword>
<dbReference type="EMBL" id="CP061169">
    <property type="protein sequence ID" value="QPZ38240.1"/>
    <property type="molecule type" value="Genomic_DNA"/>
</dbReference>
<dbReference type="SUPFAM" id="SSF53720">
    <property type="entry name" value="ALDH-like"/>
    <property type="match status" value="1"/>
</dbReference>
<evidence type="ECO:0000259" key="2">
    <source>
        <dbReference type="Pfam" id="PF00171"/>
    </source>
</evidence>
<dbReference type="InterPro" id="IPR016160">
    <property type="entry name" value="Ald_DH_CS_CYS"/>
</dbReference>
<dbReference type="Gene3D" id="3.40.309.10">
    <property type="entry name" value="Aldehyde Dehydrogenase, Chain A, domain 2"/>
    <property type="match status" value="1"/>
</dbReference>
<organism evidence="3 4">
    <name type="scientific">Paramicrobacterium chengjingii</name>
    <dbReference type="NCBI Taxonomy" id="2769067"/>
    <lineage>
        <taxon>Bacteria</taxon>
        <taxon>Bacillati</taxon>
        <taxon>Actinomycetota</taxon>
        <taxon>Actinomycetes</taxon>
        <taxon>Micrococcales</taxon>
        <taxon>Microbacteriaceae</taxon>
        <taxon>Paramicrobacterium</taxon>
    </lineage>
</organism>
<sequence length="478" mass="50876">MTTSHDIRHIIGGQRFGTPEQRRFNPARPGELVATTPVGDRETVDKAVRAAHDAQRDWARIGSVARGTILTSAGDILARRADEISADLTREEGKTIAEARGEVMRAAETLRFYGAEGRRMNGETYPSAAPDTFVYSQREPLGVVGLITPWNFPIAIPVWKAAPALISGNAVVVKAAGITPVSLWHLAHALEEAGLPDGVFNIVFGSGGVIGDALVEHDDVSAISFTGSTSVGQSIQDKAAARRIRVQTEMGGKNALVVLDDADPQRAAEIASAGAFGLTGQACTATSRVICTPGILNEFTDALVAEAERYRAGDGLDAATRMGPVVSDSQLETDRDYLRIAEDEGARIVSQMVERDGLFLNPAVVTGAQRTHRIAREEVFGPVATVLAATDFEDAIEIANDSQYGLSAGLVTNNARAIHRFANSIQAGVVKVNRPTGGVDLNVPFGGVKNSSTNTYREQGAHAVDFFTWTKSVYIGID</sequence>
<reference evidence="3 4" key="1">
    <citation type="submission" date="2020-12" db="EMBL/GenBank/DDBJ databases">
        <title>Microbacterium sp. HY060.</title>
        <authorList>
            <person name="Zhou J."/>
        </authorList>
    </citation>
    <scope>NUCLEOTIDE SEQUENCE [LARGE SCALE GENOMIC DNA]</scope>
    <source>
        <strain evidence="3 4">HY60</strain>
    </source>
</reference>
<dbReference type="PROSITE" id="PS00070">
    <property type="entry name" value="ALDEHYDE_DEHYDR_CYS"/>
    <property type="match status" value="1"/>
</dbReference>
<dbReference type="PANTHER" id="PTHR11699">
    <property type="entry name" value="ALDEHYDE DEHYDROGENASE-RELATED"/>
    <property type="match status" value="1"/>
</dbReference>
<proteinExistence type="predicted"/>
<name>A0ABX6YHQ6_9MICO</name>
<dbReference type="RefSeq" id="WP_166987055.1">
    <property type="nucleotide sequence ID" value="NZ_CP061169.1"/>
</dbReference>
<dbReference type="InterPro" id="IPR016163">
    <property type="entry name" value="Ald_DH_C"/>
</dbReference>
<dbReference type="InterPro" id="IPR016161">
    <property type="entry name" value="Ald_DH/histidinol_DH"/>
</dbReference>
<accession>A0ABX6YHQ6</accession>
<dbReference type="Pfam" id="PF00171">
    <property type="entry name" value="Aldedh"/>
    <property type="match status" value="1"/>
</dbReference>
<feature type="domain" description="Aldehyde dehydrogenase" evidence="2">
    <location>
        <begin position="22"/>
        <end position="473"/>
    </location>
</feature>
<keyword evidence="1" id="KW-0560">Oxidoreductase</keyword>
<evidence type="ECO:0000313" key="4">
    <source>
        <dbReference type="Proteomes" id="UP000662814"/>
    </source>
</evidence>
<dbReference type="Proteomes" id="UP000662814">
    <property type="component" value="Chromosome"/>
</dbReference>
<dbReference type="InterPro" id="IPR016162">
    <property type="entry name" value="Ald_DH_N"/>
</dbReference>
<gene>
    <name evidence="3" type="ORF">HCR76_15855</name>
</gene>
<dbReference type="Gene3D" id="3.40.605.10">
    <property type="entry name" value="Aldehyde Dehydrogenase, Chain A, domain 1"/>
    <property type="match status" value="1"/>
</dbReference>
<evidence type="ECO:0000256" key="1">
    <source>
        <dbReference type="ARBA" id="ARBA00023002"/>
    </source>
</evidence>
<dbReference type="InterPro" id="IPR015590">
    <property type="entry name" value="Aldehyde_DH_dom"/>
</dbReference>
<protein>
    <submittedName>
        <fullName evidence="3">Aldehyde dehydrogenase family protein</fullName>
    </submittedName>
</protein>
<evidence type="ECO:0000313" key="3">
    <source>
        <dbReference type="EMBL" id="QPZ38240.1"/>
    </source>
</evidence>